<dbReference type="Proteomes" id="UP000077684">
    <property type="component" value="Unassembled WGS sequence"/>
</dbReference>
<reference evidence="2" key="2">
    <citation type="journal article" date="2019" name="IMA Fungus">
        <title>Genome sequencing and comparison of five Tilletia species to identify candidate genes for the detection of regulated species infecting wheat.</title>
        <authorList>
            <person name="Nguyen H.D.T."/>
            <person name="Sultana T."/>
            <person name="Kesanakurti P."/>
            <person name="Hambleton S."/>
        </authorList>
    </citation>
    <scope>NUCLEOTIDE SEQUENCE</scope>
    <source>
        <strain evidence="2">DAOMC 236426</strain>
    </source>
</reference>
<protein>
    <submittedName>
        <fullName evidence="2">Uncharacterized protein</fullName>
    </submittedName>
</protein>
<dbReference type="AlphaFoldDB" id="A0A8X7MTW8"/>
<accession>A0A8X7MTW8</accession>
<sequence>MRILGDIVKRCDLGEVLSSNPFLLFYERWDGMVGGQEGGGSGASRPDSNTDGSSRGGGGGSTEAEPARITALDDIDKDGGDGAGLARCGRSAHRQ</sequence>
<evidence type="ECO:0000313" key="2">
    <source>
        <dbReference type="EMBL" id="KAE8248375.1"/>
    </source>
</evidence>
<dbReference type="EMBL" id="LWDE02000360">
    <property type="protein sequence ID" value="KAE8248375.1"/>
    <property type="molecule type" value="Genomic_DNA"/>
</dbReference>
<proteinExistence type="predicted"/>
<feature type="region of interest" description="Disordered" evidence="1">
    <location>
        <begin position="34"/>
        <end position="95"/>
    </location>
</feature>
<reference evidence="2" key="1">
    <citation type="submission" date="2016-04" db="EMBL/GenBank/DDBJ databases">
        <authorList>
            <person name="Nguyen H.D."/>
            <person name="Samba Siva P."/>
            <person name="Cullis J."/>
            <person name="Levesque C.A."/>
            <person name="Hambleton S."/>
        </authorList>
    </citation>
    <scope>NUCLEOTIDE SEQUENCE</scope>
    <source>
        <strain evidence="2">DAOMC 236426</strain>
    </source>
</reference>
<gene>
    <name evidence="2" type="ORF">A4X06_0g3762</name>
</gene>
<keyword evidence="3" id="KW-1185">Reference proteome</keyword>
<organism evidence="2 3">
    <name type="scientific">Tilletia controversa</name>
    <name type="common">dwarf bunt fungus</name>
    <dbReference type="NCBI Taxonomy" id="13291"/>
    <lineage>
        <taxon>Eukaryota</taxon>
        <taxon>Fungi</taxon>
        <taxon>Dikarya</taxon>
        <taxon>Basidiomycota</taxon>
        <taxon>Ustilaginomycotina</taxon>
        <taxon>Exobasidiomycetes</taxon>
        <taxon>Tilletiales</taxon>
        <taxon>Tilletiaceae</taxon>
        <taxon>Tilletia</taxon>
    </lineage>
</organism>
<evidence type="ECO:0000313" key="3">
    <source>
        <dbReference type="Proteomes" id="UP000077684"/>
    </source>
</evidence>
<evidence type="ECO:0000256" key="1">
    <source>
        <dbReference type="SAM" id="MobiDB-lite"/>
    </source>
</evidence>
<name>A0A8X7MTW8_9BASI</name>
<comment type="caution">
    <text evidence="2">The sequence shown here is derived from an EMBL/GenBank/DDBJ whole genome shotgun (WGS) entry which is preliminary data.</text>
</comment>